<dbReference type="InterPro" id="IPR014720">
    <property type="entry name" value="dsRBD_dom"/>
</dbReference>
<evidence type="ECO:0000259" key="18">
    <source>
        <dbReference type="PROSITE" id="PS50142"/>
    </source>
</evidence>
<evidence type="ECO:0000256" key="9">
    <source>
        <dbReference type="ARBA" id="ARBA00022722"/>
    </source>
</evidence>
<dbReference type="GO" id="GO:0010468">
    <property type="term" value="P:regulation of gene expression"/>
    <property type="evidence" value="ECO:0007669"/>
    <property type="project" value="TreeGrafter"/>
</dbReference>
<evidence type="ECO:0000259" key="17">
    <source>
        <dbReference type="PROSITE" id="PS50137"/>
    </source>
</evidence>
<keyword evidence="10 15" id="KW-0479">Metal-binding</keyword>
<comment type="catalytic activity">
    <reaction evidence="1 15">
        <text>Endonucleolytic cleavage to 5'-phosphomonoester.</text>
        <dbReference type="EC" id="3.1.26.3"/>
    </reaction>
</comment>
<dbReference type="GO" id="GO:0046872">
    <property type="term" value="F:metal ion binding"/>
    <property type="evidence" value="ECO:0007669"/>
    <property type="project" value="UniProtKB-KW"/>
</dbReference>
<evidence type="ECO:0000256" key="7">
    <source>
        <dbReference type="ARBA" id="ARBA00022664"/>
    </source>
</evidence>
<dbReference type="GO" id="GO:0006364">
    <property type="term" value="P:rRNA processing"/>
    <property type="evidence" value="ECO:0007669"/>
    <property type="project" value="UniProtKB-UniRule"/>
</dbReference>
<dbReference type="InterPro" id="IPR036389">
    <property type="entry name" value="RNase_III_sf"/>
</dbReference>
<evidence type="ECO:0000256" key="11">
    <source>
        <dbReference type="ARBA" id="ARBA00022759"/>
    </source>
</evidence>
<reference evidence="19" key="1">
    <citation type="submission" date="2015-12" db="EMBL/GenBank/DDBJ databases">
        <authorList>
            <person name="Tikhonova T.V."/>
            <person name="Pavlov A.R."/>
            <person name="Beletsky A.V."/>
            <person name="Mardanov A.V."/>
            <person name="Sorokin D.Y."/>
            <person name="Ravin N.V."/>
            <person name="Popov V.O."/>
        </authorList>
    </citation>
    <scope>NUCLEOTIDE SEQUENCE</scope>
    <source>
        <strain evidence="19">DSM 14787</strain>
    </source>
</reference>
<dbReference type="HOGENOM" id="CLU_000907_1_1_6"/>
<feature type="region of interest" description="Disordered" evidence="16">
    <location>
        <begin position="213"/>
        <end position="243"/>
    </location>
</feature>
<evidence type="ECO:0000256" key="1">
    <source>
        <dbReference type="ARBA" id="ARBA00000109"/>
    </source>
</evidence>
<dbReference type="NCBIfam" id="TIGR02191">
    <property type="entry name" value="RNaseIII"/>
    <property type="match status" value="1"/>
</dbReference>
<evidence type="ECO:0000256" key="12">
    <source>
        <dbReference type="ARBA" id="ARBA00022801"/>
    </source>
</evidence>
<dbReference type="GO" id="GO:0019843">
    <property type="term" value="F:rRNA binding"/>
    <property type="evidence" value="ECO:0007669"/>
    <property type="project" value="UniProtKB-KW"/>
</dbReference>
<name>L0DU22_THIND</name>
<evidence type="ECO:0000256" key="6">
    <source>
        <dbReference type="ARBA" id="ARBA00022552"/>
    </source>
</evidence>
<dbReference type="FunFam" id="1.10.1520.10:FF:000001">
    <property type="entry name" value="Ribonuclease 3"/>
    <property type="match status" value="1"/>
</dbReference>
<evidence type="ECO:0000313" key="19">
    <source>
        <dbReference type="EMBL" id="AGA32518.1"/>
    </source>
</evidence>
<evidence type="ECO:0000256" key="14">
    <source>
        <dbReference type="ARBA" id="ARBA00022884"/>
    </source>
</evidence>
<feature type="domain" description="RNase III" evidence="18">
    <location>
        <begin position="37"/>
        <end position="142"/>
    </location>
</feature>
<evidence type="ECO:0000256" key="16">
    <source>
        <dbReference type="SAM" id="MobiDB-lite"/>
    </source>
</evidence>
<comment type="subcellular location">
    <subcellularLocation>
        <location evidence="2 15">Cytoplasm</location>
    </subcellularLocation>
</comment>
<dbReference type="CDD" id="cd10845">
    <property type="entry name" value="DSRM_RNAse_III_family"/>
    <property type="match status" value="1"/>
</dbReference>
<feature type="binding site" evidence="15">
    <location>
        <position position="131"/>
    </location>
    <ligand>
        <name>Mg(2+)</name>
        <dbReference type="ChEBI" id="CHEBI:18420"/>
    </ligand>
</feature>
<feature type="compositionally biased region" description="Basic and acidic residues" evidence="16">
    <location>
        <begin position="233"/>
        <end position="243"/>
    </location>
</feature>
<dbReference type="GO" id="GO:0006397">
    <property type="term" value="P:mRNA processing"/>
    <property type="evidence" value="ECO:0007669"/>
    <property type="project" value="UniProtKB-UniRule"/>
</dbReference>
<evidence type="ECO:0000256" key="15">
    <source>
        <dbReference type="HAMAP-Rule" id="MF_00104"/>
    </source>
</evidence>
<dbReference type="FunFam" id="3.30.160.20:FF:000003">
    <property type="entry name" value="Ribonuclease 3"/>
    <property type="match status" value="1"/>
</dbReference>
<keyword evidence="9 15" id="KW-0540">Nuclease</keyword>
<feature type="binding site" evidence="15">
    <location>
        <position position="55"/>
    </location>
    <ligand>
        <name>Mg(2+)</name>
        <dbReference type="ChEBI" id="CHEBI:18420"/>
    </ligand>
</feature>
<sequence>MPLSRAESRSHARPAAAIGAGDFRSLLPEALRAGDALEQALTHRSAGSRHNERMEFLGDAVLGLVIADALYERLPDAPEGDLTRLRAALVNRTALAELARGAGLEGALTLGQGERKSGGQRRESILADTLEALIGATYHAAGFEAARAFVLRLYAERLAHLPSAESLKDPKTRLQEWLQGRGEALPEYRVLEVSGPDHRRQFVVEVWLPSQSWGQRGAGSGRRRAEQAAAEAALDRLRREPLR</sequence>
<dbReference type="SMART" id="SM00535">
    <property type="entry name" value="RIBOc"/>
    <property type="match status" value="1"/>
</dbReference>
<proteinExistence type="inferred from homology"/>
<dbReference type="GO" id="GO:0042802">
    <property type="term" value="F:identical protein binding"/>
    <property type="evidence" value="ECO:0007669"/>
    <property type="project" value="UniProtKB-ARBA"/>
</dbReference>
<comment type="similarity">
    <text evidence="3">Belongs to the ribonuclease III family.</text>
</comment>
<feature type="binding site" evidence="15">
    <location>
        <position position="128"/>
    </location>
    <ligand>
        <name>Mg(2+)</name>
        <dbReference type="ChEBI" id="CHEBI:18420"/>
    </ligand>
</feature>
<dbReference type="Pfam" id="PF14622">
    <property type="entry name" value="Ribonucleas_3_3"/>
    <property type="match status" value="1"/>
</dbReference>
<comment type="cofactor">
    <cofactor evidence="15">
        <name>Mg(2+)</name>
        <dbReference type="ChEBI" id="CHEBI:18420"/>
    </cofactor>
</comment>
<dbReference type="Pfam" id="PF00035">
    <property type="entry name" value="dsrm"/>
    <property type="match status" value="1"/>
</dbReference>
<keyword evidence="14 15" id="KW-0694">RNA-binding</keyword>
<dbReference type="AlphaFoldDB" id="L0DU22"/>
<keyword evidence="5 15" id="KW-0963">Cytoplasm</keyword>
<evidence type="ECO:0000256" key="3">
    <source>
        <dbReference type="ARBA" id="ARBA00010183"/>
    </source>
</evidence>
<evidence type="ECO:0000256" key="13">
    <source>
        <dbReference type="ARBA" id="ARBA00022842"/>
    </source>
</evidence>
<dbReference type="SUPFAM" id="SSF69065">
    <property type="entry name" value="RNase III domain-like"/>
    <property type="match status" value="1"/>
</dbReference>
<accession>L0DU22</accession>
<feature type="active site" evidence="15">
    <location>
        <position position="59"/>
    </location>
</feature>
<evidence type="ECO:0000256" key="4">
    <source>
        <dbReference type="ARBA" id="ARBA00011738"/>
    </source>
</evidence>
<dbReference type="eggNOG" id="COG0571">
    <property type="taxonomic scope" value="Bacteria"/>
</dbReference>
<keyword evidence="15" id="KW-0699">rRNA-binding</keyword>
<dbReference type="Gene3D" id="3.30.160.20">
    <property type="match status" value="1"/>
</dbReference>
<dbReference type="PANTHER" id="PTHR11207:SF0">
    <property type="entry name" value="RIBONUCLEASE 3"/>
    <property type="match status" value="1"/>
</dbReference>
<evidence type="ECO:0000256" key="8">
    <source>
        <dbReference type="ARBA" id="ARBA00022694"/>
    </source>
</evidence>
<evidence type="ECO:0000256" key="2">
    <source>
        <dbReference type="ARBA" id="ARBA00004496"/>
    </source>
</evidence>
<comment type="function">
    <text evidence="15">Digests double-stranded RNA. Involved in the processing of primary rRNA transcript to yield the immediate precursors to the large and small rRNAs (23S and 16S). Processes some mRNAs, and tRNAs when they are encoded in the rRNA operon. Processes pre-crRNA and tracrRNA of type II CRISPR loci if present in the organism.</text>
</comment>
<feature type="active site" evidence="15">
    <location>
        <position position="131"/>
    </location>
</feature>
<evidence type="ECO:0000256" key="5">
    <source>
        <dbReference type="ARBA" id="ARBA00022490"/>
    </source>
</evidence>
<keyword evidence="6 15" id="KW-0698">rRNA processing</keyword>
<dbReference type="CDD" id="cd00593">
    <property type="entry name" value="RIBOc"/>
    <property type="match status" value="1"/>
</dbReference>
<dbReference type="KEGG" id="tni:TVNIR_0828"/>
<evidence type="ECO:0000256" key="10">
    <source>
        <dbReference type="ARBA" id="ARBA00022723"/>
    </source>
</evidence>
<dbReference type="HAMAP" id="MF_00104">
    <property type="entry name" value="RNase_III"/>
    <property type="match status" value="1"/>
</dbReference>
<keyword evidence="11 15" id="KW-0255">Endonuclease</keyword>
<evidence type="ECO:0000313" key="20">
    <source>
        <dbReference type="Proteomes" id="UP000010809"/>
    </source>
</evidence>
<dbReference type="PROSITE" id="PS50142">
    <property type="entry name" value="RNASE_3_2"/>
    <property type="match status" value="1"/>
</dbReference>
<keyword evidence="7 15" id="KW-0507">mRNA processing</keyword>
<feature type="domain" description="DRBM" evidence="17">
    <location>
        <begin position="169"/>
        <end position="239"/>
    </location>
</feature>
<comment type="subunit">
    <text evidence="4 15">Homodimer.</text>
</comment>
<keyword evidence="20" id="KW-1185">Reference proteome</keyword>
<protein>
    <recommendedName>
        <fullName evidence="15">Ribonuclease 3</fullName>
        <ecNumber evidence="15">3.1.26.3</ecNumber>
    </recommendedName>
    <alternativeName>
        <fullName evidence="15">Ribonuclease III</fullName>
        <shortName evidence="15">RNase III</shortName>
    </alternativeName>
</protein>
<dbReference type="InterPro" id="IPR000999">
    <property type="entry name" value="RNase_III_dom"/>
</dbReference>
<dbReference type="RefSeq" id="WP_015257661.1">
    <property type="nucleotide sequence ID" value="NC_019902.2"/>
</dbReference>
<dbReference type="EMBL" id="CP003989">
    <property type="protein sequence ID" value="AGA32518.1"/>
    <property type="molecule type" value="Genomic_DNA"/>
</dbReference>
<dbReference type="SMART" id="SM00358">
    <property type="entry name" value="DSRM"/>
    <property type="match status" value="1"/>
</dbReference>
<keyword evidence="8 15" id="KW-0819">tRNA processing</keyword>
<dbReference type="SUPFAM" id="SSF54768">
    <property type="entry name" value="dsRNA-binding domain-like"/>
    <property type="match status" value="1"/>
</dbReference>
<dbReference type="GO" id="GO:0004525">
    <property type="term" value="F:ribonuclease III activity"/>
    <property type="evidence" value="ECO:0007669"/>
    <property type="project" value="UniProtKB-UniRule"/>
</dbReference>
<keyword evidence="13 15" id="KW-0460">Magnesium</keyword>
<dbReference type="PATRIC" id="fig|1255043.3.peg.834"/>
<keyword evidence="12 15" id="KW-0378">Hydrolase</keyword>
<dbReference type="GO" id="GO:0003725">
    <property type="term" value="F:double-stranded RNA binding"/>
    <property type="evidence" value="ECO:0007669"/>
    <property type="project" value="TreeGrafter"/>
</dbReference>
<dbReference type="Gene3D" id="1.10.1520.10">
    <property type="entry name" value="Ribonuclease III domain"/>
    <property type="match status" value="1"/>
</dbReference>
<dbReference type="Proteomes" id="UP000010809">
    <property type="component" value="Chromosome"/>
</dbReference>
<organism evidence="19 20">
    <name type="scientific">Thioalkalivibrio nitratireducens (strain DSM 14787 / UNIQEM 213 / ALEN2)</name>
    <dbReference type="NCBI Taxonomy" id="1255043"/>
    <lineage>
        <taxon>Bacteria</taxon>
        <taxon>Pseudomonadati</taxon>
        <taxon>Pseudomonadota</taxon>
        <taxon>Gammaproteobacteria</taxon>
        <taxon>Chromatiales</taxon>
        <taxon>Ectothiorhodospiraceae</taxon>
        <taxon>Thioalkalivibrio</taxon>
    </lineage>
</organism>
<dbReference type="PANTHER" id="PTHR11207">
    <property type="entry name" value="RIBONUCLEASE III"/>
    <property type="match status" value="1"/>
</dbReference>
<gene>
    <name evidence="19" type="primary">rnc [H]</name>
    <name evidence="15" type="synonym">rnc</name>
    <name evidence="19" type="ordered locus">TVNIR_0828</name>
</gene>
<dbReference type="STRING" id="1255043.TVNIR_0828"/>
<dbReference type="EC" id="3.1.26.3" evidence="15"/>
<dbReference type="PROSITE" id="PS50137">
    <property type="entry name" value="DS_RBD"/>
    <property type="match status" value="1"/>
</dbReference>
<dbReference type="InterPro" id="IPR011907">
    <property type="entry name" value="RNase_III"/>
</dbReference>
<dbReference type="GO" id="GO:0008033">
    <property type="term" value="P:tRNA processing"/>
    <property type="evidence" value="ECO:0007669"/>
    <property type="project" value="UniProtKB-KW"/>
</dbReference>
<dbReference type="PROSITE" id="PS00517">
    <property type="entry name" value="RNASE_3_1"/>
    <property type="match status" value="1"/>
</dbReference>
<dbReference type="GO" id="GO:0005737">
    <property type="term" value="C:cytoplasm"/>
    <property type="evidence" value="ECO:0007669"/>
    <property type="project" value="UniProtKB-SubCell"/>
</dbReference>